<dbReference type="GO" id="GO:0003724">
    <property type="term" value="F:RNA helicase activity"/>
    <property type="evidence" value="ECO:0007669"/>
    <property type="project" value="UniProtKB-EC"/>
</dbReference>
<dbReference type="Pfam" id="PF13445">
    <property type="entry name" value="zf-RING_UBOX"/>
    <property type="match status" value="1"/>
</dbReference>
<dbReference type="CDD" id="cd20335">
    <property type="entry name" value="BRcat_RBR"/>
    <property type="match status" value="1"/>
</dbReference>
<dbReference type="CDD" id="cd22585">
    <property type="entry name" value="Rcat_RBR_DEAH12-like"/>
    <property type="match status" value="1"/>
</dbReference>
<evidence type="ECO:0000256" key="9">
    <source>
        <dbReference type="ARBA" id="ARBA00022801"/>
    </source>
</evidence>
<reference evidence="19 20" key="1">
    <citation type="journal article" date="2019" name="G3 (Bethesda)">
        <title>Sequencing of a Wild Apple (Malus baccata) Genome Unravels the Differences Between Cultivated and Wild Apple Species Regarding Disease Resistance and Cold Tolerance.</title>
        <authorList>
            <person name="Chen X."/>
        </authorList>
    </citation>
    <scope>NUCLEOTIDE SEQUENCE [LARGE SCALE GENOMIC DNA]</scope>
    <source>
        <strain evidence="20">cv. Shandingzi</strain>
        <tissue evidence="19">Leaves</tissue>
    </source>
</reference>
<dbReference type="GO" id="GO:0008270">
    <property type="term" value="F:zinc ion binding"/>
    <property type="evidence" value="ECO:0007669"/>
    <property type="project" value="UniProtKB-KW"/>
</dbReference>
<dbReference type="PROSITE" id="PS00690">
    <property type="entry name" value="DEAH_ATP_HELICASE"/>
    <property type="match status" value="1"/>
</dbReference>
<proteinExistence type="inferred from homology"/>
<dbReference type="InterPro" id="IPR056248">
    <property type="entry name" value="RBD_DEAH11/12"/>
</dbReference>
<dbReference type="EC" id="3.6.4.13" evidence="2"/>
<dbReference type="InterPro" id="IPR002464">
    <property type="entry name" value="DNA/RNA_helicase_DEAH_CS"/>
</dbReference>
<dbReference type="PANTHER" id="PTHR18934:SF81">
    <property type="entry name" value="ATP-DEPENDENT RNA HELICASE DEAH11, CHLOROPLASTIC-RELATED"/>
    <property type="match status" value="1"/>
</dbReference>
<dbReference type="CDD" id="cd17917">
    <property type="entry name" value="DEXHc_RHA-like"/>
    <property type="match status" value="1"/>
</dbReference>
<dbReference type="Proteomes" id="UP000315295">
    <property type="component" value="Unassembled WGS sequence"/>
</dbReference>
<keyword evidence="20" id="KW-1185">Reference proteome</keyword>
<dbReference type="InterPro" id="IPR056244">
    <property type="entry name" value="RRM_DEAH11/12"/>
</dbReference>
<dbReference type="InterPro" id="IPR056247">
    <property type="entry name" value="KH_DEAH11/12_2nd"/>
</dbReference>
<accession>A0A540NT22</accession>
<dbReference type="SUPFAM" id="SSF54928">
    <property type="entry name" value="RNA-binding domain, RBD"/>
    <property type="match status" value="1"/>
</dbReference>
<evidence type="ECO:0000259" key="18">
    <source>
        <dbReference type="PROSITE" id="PS51873"/>
    </source>
</evidence>
<evidence type="ECO:0000256" key="8">
    <source>
        <dbReference type="ARBA" id="ARBA00022786"/>
    </source>
</evidence>
<feature type="domain" description="Helicase C-terminal" evidence="17">
    <location>
        <begin position="315"/>
        <end position="481"/>
    </location>
</feature>
<dbReference type="Pfam" id="PF01485">
    <property type="entry name" value="IBR"/>
    <property type="match status" value="1"/>
</dbReference>
<evidence type="ECO:0000313" key="20">
    <source>
        <dbReference type="Proteomes" id="UP000315295"/>
    </source>
</evidence>
<evidence type="ECO:0000256" key="13">
    <source>
        <dbReference type="ARBA" id="ARBA00047984"/>
    </source>
</evidence>
<keyword evidence="6" id="KW-0547">Nucleotide-binding</keyword>
<dbReference type="SMART" id="SM00487">
    <property type="entry name" value="DEXDc"/>
    <property type="match status" value="1"/>
</dbReference>
<comment type="catalytic activity">
    <reaction evidence="13">
        <text>ATP + H2O = ADP + phosphate + H(+)</text>
        <dbReference type="Rhea" id="RHEA:13065"/>
        <dbReference type="ChEBI" id="CHEBI:15377"/>
        <dbReference type="ChEBI" id="CHEBI:15378"/>
        <dbReference type="ChEBI" id="CHEBI:30616"/>
        <dbReference type="ChEBI" id="CHEBI:43474"/>
        <dbReference type="ChEBI" id="CHEBI:456216"/>
        <dbReference type="EC" id="3.6.4.13"/>
    </reaction>
</comment>
<dbReference type="Pfam" id="PF24471">
    <property type="entry name" value="KH_DEAH11"/>
    <property type="match status" value="1"/>
</dbReference>
<dbReference type="PROSITE" id="PS51873">
    <property type="entry name" value="TRIAD"/>
    <property type="match status" value="1"/>
</dbReference>
<dbReference type="InterPro" id="IPR044066">
    <property type="entry name" value="TRIAD_supradom"/>
</dbReference>
<dbReference type="InterPro" id="IPR014001">
    <property type="entry name" value="Helicase_ATP-bd"/>
</dbReference>
<gene>
    <name evidence="19" type="ORF">C1H46_000103</name>
</gene>
<evidence type="ECO:0000256" key="12">
    <source>
        <dbReference type="ARBA" id="ARBA00022840"/>
    </source>
</evidence>
<dbReference type="Pfam" id="PF24637">
    <property type="entry name" value="RRM_DEAH11"/>
    <property type="match status" value="1"/>
</dbReference>
<keyword evidence="10" id="KW-0347">Helicase</keyword>
<dbReference type="SMART" id="SM00647">
    <property type="entry name" value="IBR"/>
    <property type="match status" value="1"/>
</dbReference>
<evidence type="ECO:0000313" key="19">
    <source>
        <dbReference type="EMBL" id="TQE14184.1"/>
    </source>
</evidence>
<dbReference type="Pfam" id="PF24475">
    <property type="entry name" value="RBD_DEAH11"/>
    <property type="match status" value="1"/>
</dbReference>
<keyword evidence="7 14" id="KW-0863">Zinc-finger</keyword>
<dbReference type="SMART" id="SM00490">
    <property type="entry name" value="HELICc"/>
    <property type="match status" value="1"/>
</dbReference>
<dbReference type="PROSITE" id="PS50089">
    <property type="entry name" value="ZF_RING_2"/>
    <property type="match status" value="1"/>
</dbReference>
<keyword evidence="5" id="KW-0677">Repeat</keyword>
<dbReference type="CDD" id="cd18791">
    <property type="entry name" value="SF2_C_RHA"/>
    <property type="match status" value="1"/>
</dbReference>
<keyword evidence="4" id="KW-0479">Metal-binding</keyword>
<dbReference type="Gene3D" id="3.40.50.300">
    <property type="entry name" value="P-loop containing nucleotide triphosphate hydrolases"/>
    <property type="match status" value="2"/>
</dbReference>
<dbReference type="FunFam" id="1.20.120.1080:FF:000033">
    <property type="entry name" value="RBR-type E3 ubiquitin transferase"/>
    <property type="match status" value="1"/>
</dbReference>
<dbReference type="FunFam" id="1.20.120.1750:FF:000020">
    <property type="entry name" value="ATP-dependent RNA helicase DEAH12 chloroplastic"/>
    <property type="match status" value="1"/>
</dbReference>
<dbReference type="STRING" id="106549.A0A540NT22"/>
<feature type="domain" description="Helicase ATP-binding" evidence="16">
    <location>
        <begin position="124"/>
        <end position="288"/>
    </location>
</feature>
<evidence type="ECO:0000256" key="3">
    <source>
        <dbReference type="ARBA" id="ARBA00022679"/>
    </source>
</evidence>
<evidence type="ECO:0000259" key="15">
    <source>
        <dbReference type="PROSITE" id="PS50089"/>
    </source>
</evidence>
<dbReference type="InterPro" id="IPR027417">
    <property type="entry name" value="P-loop_NTPase"/>
</dbReference>
<sequence>MDGEAVKKWEAKRVWLCNDNERVSKLLRRHNHLWSFSELNETLKRNRSEIQLVESRIREFKSAMNCLLDYLEGKRAEESGEEGVKVFKFSSEVYDWSQIHSLIVRECRRLEEGLPIYAYRQQILQQILTHQVTVLIGETGSGKSTQLVQFLVDSGTAAEQSIVCTQPRKIAAMSLSKRVREESNGCYGGKSVSCNSTFLSGQQLVSKVTFMTDHYLLQHYMNDTKMSGISCIIVDEAHERSLNTDLLLALLKDLLGRRSSLRLIIMSATADAKVLSEYFYHCGIFYVLGRSFRVDVRYVPSFTEGTSSDASYVSDVMRVATDVHRKQKEGTILAFLTSQLEVEWCCDKFIAPGAIALPLHGKLSYEDQFNVFQNYPGKRKIIFATNLAETSLTIPGVKYVIDSGMAKESKFEPGSGMNVLRVCMISQSSANQRSGRAGRTEPGVCYRLYSEYDFQAMPPCQEPEIRRVHLGVAVLRILALGVKNLQDFKFIDAPSSEAIDLAIRNLVQLGAVKQKNGVFELTQEGRCLVKLGVEPRLGKLILGCCDLNLRMEGLVLAAVMANSRSIFCRVGNDEEKLRSDCIKVKFCHRDGDLFTLLSVYKEWDSLSRDKRNVWCWENSINAKTMRRCQDTVMELESCLKHELHMIISGTWHWDPRESNDCDKHLKKVILSSLADNVAMFSGYDQLGYEVALTGQHVKLHPSCSLLVFGEKPSWVVFGEILSVSNQYLVCVTSFDFNSLSALYPSPSLDVSKMESRKLQLKVLTGFGITVLKRFCGKANSYLLHLVSRIRTICEDELINIKVDYYQNEIVLFATSNNMDRVESFVNNALECEQKWMRNECLEKCLYHSSGVLPPVALFGAGAEIKHLELQKRCLTFNVIHSKLDSEDDKELLSELEKSISGGICAIHKFPSNGQENVDKGKWVRVTFQTPEAAQKAAELNESEFSGSILKVIPSQVDHKMFSFPAVRAKVYWPRRLSKGFAIVKCHMNDIYPIIDDFSNLEVGGKKIRCEISKKRDMDAVVIYGISKDLSEAEILDVLRTATRRQILDFFLLRGDAVGNPPCSFCEEALLKEISPFMPKRYSHNSCSVQVFEPEPKSVFMKALITFDGRLHLEAARALEELEGKVLTGFLPWQKMKCQQLFHSSLSCPAPVYLVIKKQLDTLLSSFIHLNGVECGLDRNANGSYRVKISANATKVVAELRRRVEELVKGKTIDHTSLTPAVLQLLFSRDGISLMHALQRETGTYILFDKRSLSVQVFGSSDQVGVVEKKLVDSLLTLHDNKLLEIRLQGHTLPPELMKEVVNRFGPDLRGLKEKIPGADLSLNVRRQVISIHGSKDVKQKVEESIYEIVQTSGSSTQRFKSDVDCPICMCEIEDEYWLEDCGHLFCRSCLVEQCESAIKNQDSFPMFCAHEGCRSLILFIDLKSLLSNEKLEELFRASLGAFVASSAGIYRFCPSPDCSSVYQVAAPGTDGEPFVCGACYAETCTRCHLEHHPYLSCEQYREFKEDPDSSLKQWCKGKEHVKSCPVCRYTIEKIDGCNHIECRCGKHICWVCLEYYATSDECYTHLRTIHLAII</sequence>
<dbReference type="SUPFAM" id="SSF57850">
    <property type="entry name" value="RING/U-box"/>
    <property type="match status" value="3"/>
</dbReference>
<dbReference type="InterPro" id="IPR007502">
    <property type="entry name" value="Helicase-assoc_dom"/>
</dbReference>
<dbReference type="PANTHER" id="PTHR18934">
    <property type="entry name" value="ATP-DEPENDENT RNA HELICASE"/>
    <property type="match status" value="1"/>
</dbReference>
<dbReference type="Pfam" id="PF00271">
    <property type="entry name" value="Helicase_C"/>
    <property type="match status" value="1"/>
</dbReference>
<dbReference type="GO" id="GO:0016787">
    <property type="term" value="F:hydrolase activity"/>
    <property type="evidence" value="ECO:0007669"/>
    <property type="project" value="UniProtKB-KW"/>
</dbReference>
<dbReference type="InterPro" id="IPR056246">
    <property type="entry name" value="KH_DEAH11/12_1st"/>
</dbReference>
<dbReference type="InterPro" id="IPR001650">
    <property type="entry name" value="Helicase_C-like"/>
</dbReference>
<dbReference type="PROSITE" id="PS51194">
    <property type="entry name" value="HELICASE_CTER"/>
    <property type="match status" value="1"/>
</dbReference>
<dbReference type="Pfam" id="PF00270">
    <property type="entry name" value="DEAD"/>
    <property type="match status" value="1"/>
</dbReference>
<dbReference type="PROSITE" id="PS51192">
    <property type="entry name" value="HELICASE_ATP_BIND_1"/>
    <property type="match status" value="1"/>
</dbReference>
<name>A0A540NT22_MALBA</name>
<evidence type="ECO:0000256" key="6">
    <source>
        <dbReference type="ARBA" id="ARBA00022741"/>
    </source>
</evidence>
<evidence type="ECO:0000259" key="16">
    <source>
        <dbReference type="PROSITE" id="PS51192"/>
    </source>
</evidence>
<organism evidence="19 20">
    <name type="scientific">Malus baccata</name>
    <name type="common">Siberian crab apple</name>
    <name type="synonym">Pyrus baccata</name>
    <dbReference type="NCBI Taxonomy" id="106549"/>
    <lineage>
        <taxon>Eukaryota</taxon>
        <taxon>Viridiplantae</taxon>
        <taxon>Streptophyta</taxon>
        <taxon>Embryophyta</taxon>
        <taxon>Tracheophyta</taxon>
        <taxon>Spermatophyta</taxon>
        <taxon>Magnoliopsida</taxon>
        <taxon>eudicotyledons</taxon>
        <taxon>Gunneridae</taxon>
        <taxon>Pentapetalae</taxon>
        <taxon>rosids</taxon>
        <taxon>fabids</taxon>
        <taxon>Rosales</taxon>
        <taxon>Rosaceae</taxon>
        <taxon>Amygdaloideae</taxon>
        <taxon>Maleae</taxon>
        <taxon>Malus</taxon>
    </lineage>
</organism>
<dbReference type="Gene3D" id="1.20.120.1750">
    <property type="match status" value="1"/>
</dbReference>
<dbReference type="GO" id="GO:0005524">
    <property type="term" value="F:ATP binding"/>
    <property type="evidence" value="ECO:0007669"/>
    <property type="project" value="UniProtKB-KW"/>
</dbReference>
<evidence type="ECO:0000256" key="11">
    <source>
        <dbReference type="ARBA" id="ARBA00022833"/>
    </source>
</evidence>
<dbReference type="InterPro" id="IPR017907">
    <property type="entry name" value="Znf_RING_CS"/>
</dbReference>
<feature type="domain" description="RING-type" evidence="15">
    <location>
        <begin position="1365"/>
        <end position="1390"/>
    </location>
</feature>
<dbReference type="SUPFAM" id="SSF52540">
    <property type="entry name" value="P-loop containing nucleoside triphosphate hydrolases"/>
    <property type="match status" value="1"/>
</dbReference>
<keyword evidence="12" id="KW-0067">ATP-binding</keyword>
<dbReference type="Pfam" id="PF21010">
    <property type="entry name" value="HA2_C"/>
    <property type="match status" value="1"/>
</dbReference>
<protein>
    <recommendedName>
        <fullName evidence="2">RNA helicase</fullName>
        <ecNumber evidence="2">3.6.4.13</ecNumber>
    </recommendedName>
</protein>
<dbReference type="InterPro" id="IPR001841">
    <property type="entry name" value="Znf_RING"/>
</dbReference>
<comment type="caution">
    <text evidence="19">The sequence shown here is derived from an EMBL/GenBank/DDBJ whole genome shotgun (WGS) entry which is preliminary data.</text>
</comment>
<dbReference type="Gene3D" id="1.20.120.1080">
    <property type="match status" value="1"/>
</dbReference>
<dbReference type="InterPro" id="IPR011545">
    <property type="entry name" value="DEAD/DEAH_box_helicase_dom"/>
</dbReference>
<dbReference type="PROSITE" id="PS00518">
    <property type="entry name" value="ZF_RING_1"/>
    <property type="match status" value="1"/>
</dbReference>
<dbReference type="InterPro" id="IPR056245">
    <property type="entry name" value="KH_DEAH11/12"/>
</dbReference>
<dbReference type="GO" id="GO:0003723">
    <property type="term" value="F:RNA binding"/>
    <property type="evidence" value="ECO:0007669"/>
    <property type="project" value="TreeGrafter"/>
</dbReference>
<feature type="domain" description="RING-type" evidence="18">
    <location>
        <begin position="1361"/>
        <end position="1569"/>
    </location>
</feature>
<dbReference type="GO" id="GO:0016740">
    <property type="term" value="F:transferase activity"/>
    <property type="evidence" value="ECO:0007669"/>
    <property type="project" value="UniProtKB-KW"/>
</dbReference>
<dbReference type="InterPro" id="IPR035979">
    <property type="entry name" value="RBD_domain_sf"/>
</dbReference>
<evidence type="ECO:0000256" key="14">
    <source>
        <dbReference type="PROSITE-ProRule" id="PRU00175"/>
    </source>
</evidence>
<dbReference type="EMBL" id="VIEB01000005">
    <property type="protein sequence ID" value="TQE14184.1"/>
    <property type="molecule type" value="Genomic_DNA"/>
</dbReference>
<dbReference type="FunFam" id="3.40.50.300:FF:001279">
    <property type="entry name" value="ATP-dependent RNA helicase DEAH12 chloroplastic"/>
    <property type="match status" value="1"/>
</dbReference>
<evidence type="ECO:0000256" key="5">
    <source>
        <dbReference type="ARBA" id="ARBA00022737"/>
    </source>
</evidence>
<evidence type="ECO:0000256" key="1">
    <source>
        <dbReference type="ARBA" id="ARBA00008792"/>
    </source>
</evidence>
<dbReference type="InterPro" id="IPR013083">
    <property type="entry name" value="Znf_RING/FYVE/PHD"/>
</dbReference>
<dbReference type="SMART" id="SM00847">
    <property type="entry name" value="HA2"/>
    <property type="match status" value="1"/>
</dbReference>
<evidence type="ECO:0000256" key="4">
    <source>
        <dbReference type="ARBA" id="ARBA00022723"/>
    </source>
</evidence>
<keyword evidence="3" id="KW-0808">Transferase</keyword>
<keyword evidence="8" id="KW-0833">Ubl conjugation pathway</keyword>
<dbReference type="Pfam" id="PF24641">
    <property type="entry name" value="KH_DEAH11_2nd"/>
    <property type="match status" value="1"/>
</dbReference>
<keyword evidence="9" id="KW-0378">Hydrolase</keyword>
<comment type="similarity">
    <text evidence="1">Belongs to the DEAD box helicase family. DEAH subfamily.</text>
</comment>
<evidence type="ECO:0000256" key="10">
    <source>
        <dbReference type="ARBA" id="ARBA00022806"/>
    </source>
</evidence>
<evidence type="ECO:0000259" key="17">
    <source>
        <dbReference type="PROSITE" id="PS51194"/>
    </source>
</evidence>
<dbReference type="InterPro" id="IPR002867">
    <property type="entry name" value="IBR_dom"/>
</dbReference>
<evidence type="ECO:0000256" key="7">
    <source>
        <dbReference type="ARBA" id="ARBA00022771"/>
    </source>
</evidence>
<keyword evidence="11" id="KW-0862">Zinc</keyword>
<dbReference type="Pfam" id="PF07717">
    <property type="entry name" value="OB_NTP_bind"/>
    <property type="match status" value="1"/>
</dbReference>
<dbReference type="Pfam" id="PF24638">
    <property type="entry name" value="KH_DEAH11_1st"/>
    <property type="match status" value="1"/>
</dbReference>
<dbReference type="FunFam" id="3.40.50.300:FF:002114">
    <property type="entry name" value="ATP-dependent RNA helicase DEAH12 chloroplastic"/>
    <property type="match status" value="1"/>
</dbReference>
<evidence type="ECO:0000256" key="2">
    <source>
        <dbReference type="ARBA" id="ARBA00012552"/>
    </source>
</evidence>
<dbReference type="InterPro" id="IPR011709">
    <property type="entry name" value="DEAD-box_helicase_OB_fold"/>
</dbReference>
<dbReference type="Gene3D" id="3.30.40.10">
    <property type="entry name" value="Zinc/RING finger domain, C3HC4 (zinc finger)"/>
    <property type="match status" value="1"/>
</dbReference>
<dbReference type="InterPro" id="IPR027370">
    <property type="entry name" value="Znf-RING_euk"/>
</dbReference>